<proteinExistence type="predicted"/>
<name>A0A3N2D044_9MICO</name>
<keyword evidence="1" id="KW-0812">Transmembrane</keyword>
<accession>A0A3N2D044</accession>
<keyword evidence="3" id="KW-1185">Reference proteome</keyword>
<protein>
    <submittedName>
        <fullName evidence="2">Uncharacterized protein</fullName>
    </submittedName>
</protein>
<keyword evidence="1" id="KW-0472">Membrane</keyword>
<dbReference type="RefSeq" id="WP_123740139.1">
    <property type="nucleotide sequence ID" value="NZ_RKHQ01000002.1"/>
</dbReference>
<evidence type="ECO:0000313" key="3">
    <source>
        <dbReference type="Proteomes" id="UP000275356"/>
    </source>
</evidence>
<evidence type="ECO:0000313" key="2">
    <source>
        <dbReference type="EMBL" id="ROR93136.1"/>
    </source>
</evidence>
<feature type="transmembrane region" description="Helical" evidence="1">
    <location>
        <begin position="68"/>
        <end position="90"/>
    </location>
</feature>
<dbReference type="AlphaFoldDB" id="A0A3N2D044"/>
<sequence>MHESGAHAGLAAEQRSRLRDVIEGHVRTGAVVRVPAGWSGGSADLRGCDPLTTDDRLREALVIIWRGWGVLAFVYAAVGMILFAGVASTLVPESALPFTIGIGLLLAAVATWFTGIALNRTSPRRKIDAWAQERKRQLDDLVVTGRFSLGPGQPQPTSVAQAQEMADALFAHELAQAQRAFNVHTLFWIPMQYLAFVWGAIALAVIVIGAVQAMS</sequence>
<feature type="transmembrane region" description="Helical" evidence="1">
    <location>
        <begin position="193"/>
        <end position="214"/>
    </location>
</feature>
<comment type="caution">
    <text evidence="2">The sequence shown here is derived from an EMBL/GenBank/DDBJ whole genome shotgun (WGS) entry which is preliminary data.</text>
</comment>
<evidence type="ECO:0000256" key="1">
    <source>
        <dbReference type="SAM" id="Phobius"/>
    </source>
</evidence>
<reference evidence="2 3" key="1">
    <citation type="submission" date="2018-11" db="EMBL/GenBank/DDBJ databases">
        <title>Sequencing the genomes of 1000 actinobacteria strains.</title>
        <authorList>
            <person name="Klenk H.-P."/>
        </authorList>
    </citation>
    <scope>NUCLEOTIDE SEQUENCE [LARGE SCALE GENOMIC DNA]</scope>
    <source>
        <strain evidence="2 3">DSM 13521</strain>
    </source>
</reference>
<gene>
    <name evidence="2" type="ORF">EDD28_2543</name>
</gene>
<dbReference type="EMBL" id="RKHQ01000002">
    <property type="protein sequence ID" value="ROR93136.1"/>
    <property type="molecule type" value="Genomic_DNA"/>
</dbReference>
<dbReference type="Proteomes" id="UP000275356">
    <property type="component" value="Unassembled WGS sequence"/>
</dbReference>
<feature type="transmembrane region" description="Helical" evidence="1">
    <location>
        <begin position="96"/>
        <end position="118"/>
    </location>
</feature>
<dbReference type="OrthoDB" id="4966104at2"/>
<organism evidence="2 3">
    <name type="scientific">Salana multivorans</name>
    <dbReference type="NCBI Taxonomy" id="120377"/>
    <lineage>
        <taxon>Bacteria</taxon>
        <taxon>Bacillati</taxon>
        <taxon>Actinomycetota</taxon>
        <taxon>Actinomycetes</taxon>
        <taxon>Micrococcales</taxon>
        <taxon>Beutenbergiaceae</taxon>
        <taxon>Salana</taxon>
    </lineage>
</organism>
<keyword evidence="1" id="KW-1133">Transmembrane helix</keyword>